<keyword evidence="5 6" id="KW-0472">Membrane</keyword>
<organism evidence="7">
    <name type="scientific">Prunus dulcis</name>
    <name type="common">Almond</name>
    <name type="synonym">Amygdalus dulcis</name>
    <dbReference type="NCBI Taxonomy" id="3755"/>
    <lineage>
        <taxon>Eukaryota</taxon>
        <taxon>Viridiplantae</taxon>
        <taxon>Streptophyta</taxon>
        <taxon>Embryophyta</taxon>
        <taxon>Tracheophyta</taxon>
        <taxon>Spermatophyta</taxon>
        <taxon>Magnoliopsida</taxon>
        <taxon>eudicotyledons</taxon>
        <taxon>Gunneridae</taxon>
        <taxon>Pentapetalae</taxon>
        <taxon>rosids</taxon>
        <taxon>fabids</taxon>
        <taxon>Rosales</taxon>
        <taxon>Rosaceae</taxon>
        <taxon>Amygdaloideae</taxon>
        <taxon>Amygdaleae</taxon>
        <taxon>Prunus</taxon>
    </lineage>
</organism>
<proteinExistence type="inferred from homology"/>
<dbReference type="Pfam" id="PF01679">
    <property type="entry name" value="Pmp3"/>
    <property type="match status" value="1"/>
</dbReference>
<name>A0A5H2XKF9_PRUDU</name>
<protein>
    <submittedName>
        <fullName evidence="7">Low temperature and salt responsive protein family</fullName>
    </submittedName>
</protein>
<evidence type="ECO:0000256" key="3">
    <source>
        <dbReference type="ARBA" id="ARBA00022692"/>
    </source>
</evidence>
<accession>A0A5H2XKF9</accession>
<feature type="transmembrane region" description="Helical" evidence="6">
    <location>
        <begin position="21"/>
        <end position="39"/>
    </location>
</feature>
<keyword evidence="3 6" id="KW-0812">Transmembrane</keyword>
<dbReference type="PROSITE" id="PS01309">
    <property type="entry name" value="UPF0057"/>
    <property type="match status" value="1"/>
</dbReference>
<comment type="similarity">
    <text evidence="2">Belongs to the UPF0057 (PMP3) family.</text>
</comment>
<evidence type="ECO:0000256" key="6">
    <source>
        <dbReference type="SAM" id="Phobius"/>
    </source>
</evidence>
<dbReference type="InterPro" id="IPR000612">
    <property type="entry name" value="PMP3"/>
</dbReference>
<reference evidence="7" key="1">
    <citation type="journal article" date="2019" name="Science">
        <title>Mutation of a bHLH transcription factor allowed almond domestication.</title>
        <authorList>
            <person name="Sanchez-Perez R."/>
            <person name="Pavan S."/>
            <person name="Mazzeo R."/>
            <person name="Moldovan C."/>
            <person name="Aiese Cigliano R."/>
            <person name="Del Cueto J."/>
            <person name="Ricciardi F."/>
            <person name="Lotti C."/>
            <person name="Ricciardi L."/>
            <person name="Dicenta F."/>
            <person name="Lopez-Marques R.L."/>
            <person name="Lindberg Moller B."/>
        </authorList>
    </citation>
    <scope>NUCLEOTIDE SEQUENCE</scope>
</reference>
<evidence type="ECO:0000256" key="1">
    <source>
        <dbReference type="ARBA" id="ARBA00004370"/>
    </source>
</evidence>
<gene>
    <name evidence="7" type="ORF">Prudu_514S000200</name>
</gene>
<sequence>MGERRKKGSSTSTAMPSEGTANFIDILIAILLPPLGVFLKFGCHVKLNSDVIDMVLIIIFAEFVIFRLNSGSVRRDVKGTYQREHQNNPSNHNQATYSFFHVELA</sequence>
<comment type="subcellular location">
    <subcellularLocation>
        <location evidence="1">Membrane</location>
    </subcellularLocation>
</comment>
<evidence type="ECO:0000256" key="5">
    <source>
        <dbReference type="ARBA" id="ARBA00023136"/>
    </source>
</evidence>
<feature type="transmembrane region" description="Helical" evidence="6">
    <location>
        <begin position="51"/>
        <end position="68"/>
    </location>
</feature>
<keyword evidence="4 6" id="KW-1133">Transmembrane helix</keyword>
<dbReference type="GO" id="GO:0016020">
    <property type="term" value="C:membrane"/>
    <property type="evidence" value="ECO:0007669"/>
    <property type="project" value="UniProtKB-SubCell"/>
</dbReference>
<evidence type="ECO:0000256" key="2">
    <source>
        <dbReference type="ARBA" id="ARBA00009530"/>
    </source>
</evidence>
<evidence type="ECO:0000256" key="4">
    <source>
        <dbReference type="ARBA" id="ARBA00022989"/>
    </source>
</evidence>
<dbReference type="AlphaFoldDB" id="A0A5H2XKF9"/>
<evidence type="ECO:0000313" key="7">
    <source>
        <dbReference type="EMBL" id="BBN68653.1"/>
    </source>
</evidence>
<dbReference type="EMBL" id="AP020851">
    <property type="protein sequence ID" value="BBN68653.1"/>
    <property type="molecule type" value="Genomic_DNA"/>
</dbReference>